<keyword evidence="3" id="KW-1185">Reference proteome</keyword>
<dbReference type="Pfam" id="PF00106">
    <property type="entry name" value="adh_short"/>
    <property type="match status" value="1"/>
</dbReference>
<dbReference type="InterPro" id="IPR002347">
    <property type="entry name" value="SDR_fam"/>
</dbReference>
<dbReference type="PANTHER" id="PTHR47534">
    <property type="entry name" value="YALI0E05731P"/>
    <property type="match status" value="1"/>
</dbReference>
<accession>A0A5N5X3L2</accession>
<dbReference type="InterPro" id="IPR052228">
    <property type="entry name" value="Sec_Metab_Biosynth_Oxidored"/>
</dbReference>
<dbReference type="GO" id="GO:0016491">
    <property type="term" value="F:oxidoreductase activity"/>
    <property type="evidence" value="ECO:0007669"/>
    <property type="project" value="UniProtKB-KW"/>
</dbReference>
<evidence type="ECO:0000256" key="1">
    <source>
        <dbReference type="ARBA" id="ARBA00023002"/>
    </source>
</evidence>
<dbReference type="Gene3D" id="3.40.50.720">
    <property type="entry name" value="NAD(P)-binding Rossmann-like Domain"/>
    <property type="match status" value="1"/>
</dbReference>
<evidence type="ECO:0000313" key="2">
    <source>
        <dbReference type="EMBL" id="KAB8075209.1"/>
    </source>
</evidence>
<dbReference type="PANTHER" id="PTHR47534:SF3">
    <property type="entry name" value="ALCOHOL DEHYDROGENASE-LIKE C-TERMINAL DOMAIN-CONTAINING PROTEIN"/>
    <property type="match status" value="1"/>
</dbReference>
<proteinExistence type="predicted"/>
<dbReference type="SUPFAM" id="SSF51735">
    <property type="entry name" value="NAD(P)-binding Rossmann-fold domains"/>
    <property type="match status" value="1"/>
</dbReference>
<organism evidence="2 3">
    <name type="scientific">Aspergillus leporis</name>
    <dbReference type="NCBI Taxonomy" id="41062"/>
    <lineage>
        <taxon>Eukaryota</taxon>
        <taxon>Fungi</taxon>
        <taxon>Dikarya</taxon>
        <taxon>Ascomycota</taxon>
        <taxon>Pezizomycotina</taxon>
        <taxon>Eurotiomycetes</taxon>
        <taxon>Eurotiomycetidae</taxon>
        <taxon>Eurotiales</taxon>
        <taxon>Aspergillaceae</taxon>
        <taxon>Aspergillus</taxon>
        <taxon>Aspergillus subgen. Circumdati</taxon>
    </lineage>
</organism>
<dbReference type="InterPro" id="IPR036291">
    <property type="entry name" value="NAD(P)-bd_dom_sf"/>
</dbReference>
<name>A0A5N5X3L2_9EURO</name>
<dbReference type="PRINTS" id="PR00081">
    <property type="entry name" value="GDHRDH"/>
</dbReference>
<evidence type="ECO:0008006" key="4">
    <source>
        <dbReference type="Google" id="ProtNLM"/>
    </source>
</evidence>
<reference evidence="2 3" key="1">
    <citation type="submission" date="2019-04" db="EMBL/GenBank/DDBJ databases">
        <title>Friends and foes A comparative genomics study of 23 Aspergillus species from section Flavi.</title>
        <authorList>
            <consortium name="DOE Joint Genome Institute"/>
            <person name="Kjaerbolling I."/>
            <person name="Vesth T."/>
            <person name="Frisvad J.C."/>
            <person name="Nybo J.L."/>
            <person name="Theobald S."/>
            <person name="Kildgaard S."/>
            <person name="Isbrandt T."/>
            <person name="Kuo A."/>
            <person name="Sato A."/>
            <person name="Lyhne E.K."/>
            <person name="Kogle M.E."/>
            <person name="Wiebenga A."/>
            <person name="Kun R.S."/>
            <person name="Lubbers R.J."/>
            <person name="Makela M.R."/>
            <person name="Barry K."/>
            <person name="Chovatia M."/>
            <person name="Clum A."/>
            <person name="Daum C."/>
            <person name="Haridas S."/>
            <person name="He G."/>
            <person name="LaButti K."/>
            <person name="Lipzen A."/>
            <person name="Mondo S."/>
            <person name="Riley R."/>
            <person name="Salamov A."/>
            <person name="Simmons B.A."/>
            <person name="Magnuson J.K."/>
            <person name="Henrissat B."/>
            <person name="Mortensen U.H."/>
            <person name="Larsen T.O."/>
            <person name="Devries R.P."/>
            <person name="Grigoriev I.V."/>
            <person name="Machida M."/>
            <person name="Baker S.E."/>
            <person name="Andersen M.R."/>
        </authorList>
    </citation>
    <scope>NUCLEOTIDE SEQUENCE [LARGE SCALE GENOMIC DNA]</scope>
    <source>
        <strain evidence="2 3">CBS 151.66</strain>
    </source>
</reference>
<dbReference type="AlphaFoldDB" id="A0A5N5X3L2"/>
<keyword evidence="1" id="KW-0560">Oxidoreductase</keyword>
<protein>
    <recommendedName>
        <fullName evidence="4">Short-chain dehydrogenases/reductase</fullName>
    </recommendedName>
</protein>
<dbReference type="OrthoDB" id="2898509at2759"/>
<evidence type="ECO:0000313" key="3">
    <source>
        <dbReference type="Proteomes" id="UP000326565"/>
    </source>
</evidence>
<sequence>MARVHPVQQASAKVPERRSKLVAVFVGGTSGIGEATARNLAKTIESPTIYIIGRNESAAARVLQSLHTLNPRGSFEFIKSDVSLLRGVDEACRQIQKKEPFVDLLFMTPGHLATRKNDTVEGLDTNHVLRYYARMRFIHNLLPRLKAAESPARVVTILAAGKEGEIDESNFDLQVSFSFGTAATYGSTMNSLAVEYLASKHTSISFIHVFPGIVQTPLMRASFGTILGSVIGLLTRMTSISAQESGERNSIIATSVSYPPVAHVGTASIDGVAFAMASTGKVGGGSYLLNYDGKDVTNQRLMAHYREKGYPTKLWNHTLDIFQRVLGPDA</sequence>
<dbReference type="Proteomes" id="UP000326565">
    <property type="component" value="Unassembled WGS sequence"/>
</dbReference>
<dbReference type="EMBL" id="ML732198">
    <property type="protein sequence ID" value="KAB8075209.1"/>
    <property type="molecule type" value="Genomic_DNA"/>
</dbReference>
<gene>
    <name evidence="2" type="ORF">BDV29DRAFT_155954</name>
</gene>